<accession>A0AAD5YQJ8</accession>
<dbReference type="InterPro" id="IPR036513">
    <property type="entry name" value="STAS_dom_sf"/>
</dbReference>
<dbReference type="InterPro" id="IPR002645">
    <property type="entry name" value="STAS_dom"/>
</dbReference>
<evidence type="ECO:0000313" key="2">
    <source>
        <dbReference type="EMBL" id="KAJ3562172.1"/>
    </source>
</evidence>
<feature type="domain" description="STAS" evidence="1">
    <location>
        <begin position="1"/>
        <end position="60"/>
    </location>
</feature>
<name>A0AAD5YQJ8_9AGAR</name>
<sequence>MVACRFVLDFSTVSHIDTTAVQSLVDARTEIERLTDHPVEFHFASILSPWIRRALVAGGFGYGKPHSKLPLEVAAVVPFRDVKVLPDDASEKAIHDIETGEIKATVRHVERSADVTSWEPLMSQDTPFFHLDLASAVRTAESGLDRVAQLEMKKTSEDF</sequence>
<gene>
    <name evidence="2" type="ORF">NP233_g9741</name>
</gene>
<protein>
    <recommendedName>
        <fullName evidence="1">STAS domain-containing protein</fullName>
    </recommendedName>
</protein>
<keyword evidence="3" id="KW-1185">Reference proteome</keyword>
<evidence type="ECO:0000259" key="1">
    <source>
        <dbReference type="PROSITE" id="PS50801"/>
    </source>
</evidence>
<dbReference type="AlphaFoldDB" id="A0AAD5YQJ8"/>
<organism evidence="2 3">
    <name type="scientific">Leucocoprinus birnbaumii</name>
    <dbReference type="NCBI Taxonomy" id="56174"/>
    <lineage>
        <taxon>Eukaryota</taxon>
        <taxon>Fungi</taxon>
        <taxon>Dikarya</taxon>
        <taxon>Basidiomycota</taxon>
        <taxon>Agaricomycotina</taxon>
        <taxon>Agaricomycetes</taxon>
        <taxon>Agaricomycetidae</taxon>
        <taxon>Agaricales</taxon>
        <taxon>Agaricineae</taxon>
        <taxon>Agaricaceae</taxon>
        <taxon>Leucocoprinus</taxon>
    </lineage>
</organism>
<dbReference type="Gene3D" id="3.30.750.24">
    <property type="entry name" value="STAS domain"/>
    <property type="match status" value="1"/>
</dbReference>
<dbReference type="EMBL" id="JANIEX010000903">
    <property type="protein sequence ID" value="KAJ3562172.1"/>
    <property type="molecule type" value="Genomic_DNA"/>
</dbReference>
<proteinExistence type="predicted"/>
<comment type="caution">
    <text evidence="2">The sequence shown here is derived from an EMBL/GenBank/DDBJ whole genome shotgun (WGS) entry which is preliminary data.</text>
</comment>
<reference evidence="2" key="1">
    <citation type="submission" date="2022-07" db="EMBL/GenBank/DDBJ databases">
        <title>Genome Sequence of Leucocoprinus birnbaumii.</title>
        <authorList>
            <person name="Buettner E."/>
        </authorList>
    </citation>
    <scope>NUCLEOTIDE SEQUENCE</scope>
    <source>
        <strain evidence="2">VT141</strain>
    </source>
</reference>
<evidence type="ECO:0000313" key="3">
    <source>
        <dbReference type="Proteomes" id="UP001213000"/>
    </source>
</evidence>
<dbReference type="PROSITE" id="PS50801">
    <property type="entry name" value="STAS"/>
    <property type="match status" value="1"/>
</dbReference>
<dbReference type="Proteomes" id="UP001213000">
    <property type="component" value="Unassembled WGS sequence"/>
</dbReference>